<reference evidence="8 10" key="2">
    <citation type="submission" date="2020-08" db="EMBL/GenBank/DDBJ databases">
        <title>Genomic Encyclopedia of Type Strains, Phase IV (KMG-IV): sequencing the most valuable type-strain genomes for metagenomic binning, comparative biology and taxonomic classification.</title>
        <authorList>
            <person name="Goeker M."/>
        </authorList>
    </citation>
    <scope>NUCLEOTIDE SEQUENCE [LARGE SCALE GENOMIC DNA]</scope>
    <source>
        <strain evidence="8 10">DSM 17245</strain>
    </source>
</reference>
<dbReference type="PANTHER" id="PTHR10010">
    <property type="entry name" value="SOLUTE CARRIER FAMILY 34 SODIUM PHOSPHATE , MEMBER 2-RELATED"/>
    <property type="match status" value="1"/>
</dbReference>
<keyword evidence="3 6" id="KW-0812">Transmembrane</keyword>
<feature type="transmembrane region" description="Helical" evidence="6">
    <location>
        <begin position="87"/>
        <end position="108"/>
    </location>
</feature>
<evidence type="ECO:0000256" key="2">
    <source>
        <dbReference type="ARBA" id="ARBA00022475"/>
    </source>
</evidence>
<dbReference type="RefSeq" id="WP_183681870.1">
    <property type="nucleotide sequence ID" value="NZ_CAUQUA010000010.1"/>
</dbReference>
<dbReference type="EMBL" id="JABZRB010000387">
    <property type="protein sequence ID" value="MBF1306085.1"/>
    <property type="molecule type" value="Genomic_DNA"/>
</dbReference>
<feature type="transmembrane region" description="Helical" evidence="6">
    <location>
        <begin position="120"/>
        <end position="137"/>
    </location>
</feature>
<dbReference type="InterPro" id="IPR026022">
    <property type="entry name" value="PhoU_dom"/>
</dbReference>
<evidence type="ECO:0000313" key="8">
    <source>
        <dbReference type="EMBL" id="MBB6040276.1"/>
    </source>
</evidence>
<dbReference type="AlphaFoldDB" id="A0A7W9SF55"/>
<dbReference type="NCBIfam" id="TIGR00704">
    <property type="entry name" value="NaPi_cotrn_rel"/>
    <property type="match status" value="1"/>
</dbReference>
<dbReference type="Proteomes" id="UP000522163">
    <property type="component" value="Unassembled WGS sequence"/>
</dbReference>
<comment type="caution">
    <text evidence="8">The sequence shown here is derived from an EMBL/GenBank/DDBJ whole genome shotgun (WGS) entry which is preliminary data.</text>
</comment>
<reference evidence="9" key="1">
    <citation type="submission" date="2020-04" db="EMBL/GenBank/DDBJ databases">
        <title>Deep metagenomics examines the oral microbiome during advanced dental caries in children, revealing novel taxa and co-occurrences with host molecules.</title>
        <authorList>
            <person name="Baker J.L."/>
            <person name="Morton J.T."/>
            <person name="Dinis M."/>
            <person name="Alvarez R."/>
            <person name="Tran N.C."/>
            <person name="Knight R."/>
            <person name="Edlund A."/>
        </authorList>
    </citation>
    <scope>NUCLEOTIDE SEQUENCE</scope>
    <source>
        <strain evidence="9">JCVI_48_bin.5</strain>
    </source>
</reference>
<feature type="transmembrane region" description="Helical" evidence="6">
    <location>
        <begin position="48"/>
        <end position="75"/>
    </location>
</feature>
<dbReference type="Pfam" id="PF01895">
    <property type="entry name" value="PhoU"/>
    <property type="match status" value="2"/>
</dbReference>
<evidence type="ECO:0000256" key="6">
    <source>
        <dbReference type="SAM" id="Phobius"/>
    </source>
</evidence>
<accession>A0A7W9SF55</accession>
<evidence type="ECO:0000256" key="3">
    <source>
        <dbReference type="ARBA" id="ARBA00022692"/>
    </source>
</evidence>
<dbReference type="InterPro" id="IPR003841">
    <property type="entry name" value="Na/Pi_transpt"/>
</dbReference>
<feature type="transmembrane region" description="Helical" evidence="6">
    <location>
        <begin position="6"/>
        <end position="27"/>
    </location>
</feature>
<dbReference type="GO" id="GO:0005436">
    <property type="term" value="F:sodium:phosphate symporter activity"/>
    <property type="evidence" value="ECO:0007669"/>
    <property type="project" value="InterPro"/>
</dbReference>
<feature type="transmembrane region" description="Helical" evidence="6">
    <location>
        <begin position="186"/>
        <end position="209"/>
    </location>
</feature>
<evidence type="ECO:0000259" key="7">
    <source>
        <dbReference type="Pfam" id="PF01895"/>
    </source>
</evidence>
<organism evidence="8 10">
    <name type="scientific">Oribacterium sinus</name>
    <dbReference type="NCBI Taxonomy" id="237576"/>
    <lineage>
        <taxon>Bacteria</taxon>
        <taxon>Bacillati</taxon>
        <taxon>Bacillota</taxon>
        <taxon>Clostridia</taxon>
        <taxon>Lachnospirales</taxon>
        <taxon>Lachnospiraceae</taxon>
        <taxon>Oribacterium</taxon>
    </lineage>
</organism>
<dbReference type="Pfam" id="PF02690">
    <property type="entry name" value="Na_Pi_cotrans"/>
    <property type="match status" value="2"/>
</dbReference>
<evidence type="ECO:0000256" key="1">
    <source>
        <dbReference type="ARBA" id="ARBA00004651"/>
    </source>
</evidence>
<dbReference type="EMBL" id="JACHHH010000001">
    <property type="protein sequence ID" value="MBB6040276.1"/>
    <property type="molecule type" value="Genomic_DNA"/>
</dbReference>
<feature type="transmembrane region" description="Helical" evidence="6">
    <location>
        <begin position="253"/>
        <end position="276"/>
    </location>
</feature>
<comment type="subcellular location">
    <subcellularLocation>
        <location evidence="1">Cell membrane</location>
        <topology evidence="1">Multi-pass membrane protein</topology>
    </subcellularLocation>
</comment>
<evidence type="ECO:0000313" key="10">
    <source>
        <dbReference type="Proteomes" id="UP000522163"/>
    </source>
</evidence>
<feature type="transmembrane region" description="Helical" evidence="6">
    <location>
        <begin position="296"/>
        <end position="316"/>
    </location>
</feature>
<keyword evidence="4 6" id="KW-1133">Transmembrane helix</keyword>
<evidence type="ECO:0000313" key="9">
    <source>
        <dbReference type="EMBL" id="MBF1306085.1"/>
    </source>
</evidence>
<dbReference type="NCBIfam" id="NF037997">
    <property type="entry name" value="Na_Pi_symport"/>
    <property type="match status" value="1"/>
</dbReference>
<dbReference type="InterPro" id="IPR038078">
    <property type="entry name" value="PhoU-like_sf"/>
</dbReference>
<keyword evidence="2" id="KW-1003">Cell membrane</keyword>
<protein>
    <submittedName>
        <fullName evidence="9">Na/Pi cotransporter family protein</fullName>
    </submittedName>
    <submittedName>
        <fullName evidence="8">Phosphate:Na+ symporter</fullName>
    </submittedName>
</protein>
<evidence type="ECO:0000256" key="5">
    <source>
        <dbReference type="ARBA" id="ARBA00023136"/>
    </source>
</evidence>
<dbReference type="GeneID" id="85013807"/>
<dbReference type="GO" id="GO:0044341">
    <property type="term" value="P:sodium-dependent phosphate transport"/>
    <property type="evidence" value="ECO:0007669"/>
    <property type="project" value="InterPro"/>
</dbReference>
<dbReference type="InterPro" id="IPR004633">
    <property type="entry name" value="NaPi_cotrn-rel/YqeW-like"/>
</dbReference>
<sequence length="561" mass="60555">MEFIGSLFGLIGGLGMFLYGMTVMSDGMQKAASSRMSKFLNLVTGNRVMAVVLGAAITALVQSSSATTVMVVGFVNAGILNLSQSVGIIMGANIGTTITAWMVSLTQVSSSSLAFLKPEFFAPLLVGVGAFRLLFGKKGKDDLVANFCIGVGFIFIGLEFMSDSVSPYADSPIFAKAFQVMGGNPILGILTGAVVTGIIQSSAASVSILQTLALSGAVPRAAGFYITLGQNIGTCVTAMLSSTGASRTAKRAAVIHLLFNVTGAILFGAIIFFLSLPMKSFFQGQLSPVEISLFHTIFNVSCTVVLFPFGDLLVNLSGTLVRESKQDKEDEENPNHYTEVEKNLIQHLDKRILESPAIAISATKAEVVNMARITAVNISHAMGILLEEKVEEIQEVYAREKIIDNMQKLLTDYLIHIGNLSLNENQKLEVTNMFNTITDVERAADHAENIAEQAQYAQDHDISFSEIGQDDLKKISNKVMESFEASIDAFENNDLDAVVRTAHLEDQVDEMEEDMRETHILRLSSGDCVPQAGVIFLDVISDLERISDHADNVAGYVKTMI</sequence>
<feature type="domain" description="PhoU" evidence="7">
    <location>
        <begin position="368"/>
        <end position="453"/>
    </location>
</feature>
<evidence type="ECO:0000256" key="4">
    <source>
        <dbReference type="ARBA" id="ARBA00022989"/>
    </source>
</evidence>
<feature type="transmembrane region" description="Helical" evidence="6">
    <location>
        <begin position="143"/>
        <end position="165"/>
    </location>
</feature>
<name>A0A7W9SF55_9FIRM</name>
<dbReference type="Gene3D" id="1.20.58.220">
    <property type="entry name" value="Phosphate transport system protein phou homolog 2, domain 2"/>
    <property type="match status" value="1"/>
</dbReference>
<gene>
    <name evidence="8" type="ORF">HNQ46_000237</name>
    <name evidence="9" type="ORF">HXM91_09650</name>
</gene>
<dbReference type="SUPFAM" id="SSF109755">
    <property type="entry name" value="PhoU-like"/>
    <property type="match status" value="1"/>
</dbReference>
<keyword evidence="5 6" id="KW-0472">Membrane</keyword>
<proteinExistence type="predicted"/>
<dbReference type="GO" id="GO:0005886">
    <property type="term" value="C:plasma membrane"/>
    <property type="evidence" value="ECO:0007669"/>
    <property type="project" value="UniProtKB-SubCell"/>
</dbReference>
<dbReference type="PANTHER" id="PTHR10010:SF46">
    <property type="entry name" value="SODIUM-DEPENDENT PHOSPHATE TRANSPORT PROTEIN 2B"/>
    <property type="match status" value="1"/>
</dbReference>
<dbReference type="Proteomes" id="UP000780721">
    <property type="component" value="Unassembled WGS sequence"/>
</dbReference>
<feature type="domain" description="PhoU" evidence="7">
    <location>
        <begin position="472"/>
        <end position="556"/>
    </location>
</feature>